<feature type="region of interest" description="Disordered" evidence="1">
    <location>
        <begin position="1"/>
        <end position="20"/>
    </location>
</feature>
<accession>A0A3N4KC43</accession>
<name>A0A3N4KC43_9PEZI</name>
<protein>
    <submittedName>
        <fullName evidence="2">Uncharacterized protein</fullName>
    </submittedName>
</protein>
<dbReference type="InParanoid" id="A0A3N4KC43"/>
<feature type="compositionally biased region" description="Acidic residues" evidence="1">
    <location>
        <begin position="1"/>
        <end position="17"/>
    </location>
</feature>
<dbReference type="EMBL" id="ML119198">
    <property type="protein sequence ID" value="RPB07038.1"/>
    <property type="molecule type" value="Genomic_DNA"/>
</dbReference>
<evidence type="ECO:0000256" key="1">
    <source>
        <dbReference type="SAM" id="MobiDB-lite"/>
    </source>
</evidence>
<organism evidence="2 3">
    <name type="scientific">Morchella conica CCBAS932</name>
    <dbReference type="NCBI Taxonomy" id="1392247"/>
    <lineage>
        <taxon>Eukaryota</taxon>
        <taxon>Fungi</taxon>
        <taxon>Dikarya</taxon>
        <taxon>Ascomycota</taxon>
        <taxon>Pezizomycotina</taxon>
        <taxon>Pezizomycetes</taxon>
        <taxon>Pezizales</taxon>
        <taxon>Morchellaceae</taxon>
        <taxon>Morchella</taxon>
    </lineage>
</organism>
<reference evidence="2 3" key="1">
    <citation type="journal article" date="2018" name="Nat. Ecol. Evol.">
        <title>Pezizomycetes genomes reveal the molecular basis of ectomycorrhizal truffle lifestyle.</title>
        <authorList>
            <person name="Murat C."/>
            <person name="Payen T."/>
            <person name="Noel B."/>
            <person name="Kuo A."/>
            <person name="Morin E."/>
            <person name="Chen J."/>
            <person name="Kohler A."/>
            <person name="Krizsan K."/>
            <person name="Balestrini R."/>
            <person name="Da Silva C."/>
            <person name="Montanini B."/>
            <person name="Hainaut M."/>
            <person name="Levati E."/>
            <person name="Barry K.W."/>
            <person name="Belfiori B."/>
            <person name="Cichocki N."/>
            <person name="Clum A."/>
            <person name="Dockter R.B."/>
            <person name="Fauchery L."/>
            <person name="Guy J."/>
            <person name="Iotti M."/>
            <person name="Le Tacon F."/>
            <person name="Lindquist E.A."/>
            <person name="Lipzen A."/>
            <person name="Malagnac F."/>
            <person name="Mello A."/>
            <person name="Molinier V."/>
            <person name="Miyauchi S."/>
            <person name="Poulain J."/>
            <person name="Riccioni C."/>
            <person name="Rubini A."/>
            <person name="Sitrit Y."/>
            <person name="Splivallo R."/>
            <person name="Traeger S."/>
            <person name="Wang M."/>
            <person name="Zifcakova L."/>
            <person name="Wipf D."/>
            <person name="Zambonelli A."/>
            <person name="Paolocci F."/>
            <person name="Nowrousian M."/>
            <person name="Ottonello S."/>
            <person name="Baldrian P."/>
            <person name="Spatafora J.W."/>
            <person name="Henrissat B."/>
            <person name="Nagy L.G."/>
            <person name="Aury J.M."/>
            <person name="Wincker P."/>
            <person name="Grigoriev I.V."/>
            <person name="Bonfante P."/>
            <person name="Martin F.M."/>
        </authorList>
    </citation>
    <scope>NUCLEOTIDE SEQUENCE [LARGE SCALE GENOMIC DNA]</scope>
    <source>
        <strain evidence="2 3">CCBAS932</strain>
    </source>
</reference>
<dbReference type="AlphaFoldDB" id="A0A3N4KC43"/>
<proteinExistence type="predicted"/>
<sequence>MEEDPLCGFDFSDEEENTIQRDRQAKLNQTEEAFQAEKRLWHPVCQIKQAERRLEFSTSLTDIPSSKEEALEIKAAAEERYYFRDFERSYALAGRALLVGDLMQSADKKDLVVLQQRCKERLKK</sequence>
<evidence type="ECO:0000313" key="2">
    <source>
        <dbReference type="EMBL" id="RPB07038.1"/>
    </source>
</evidence>
<dbReference type="Proteomes" id="UP000277580">
    <property type="component" value="Unassembled WGS sequence"/>
</dbReference>
<keyword evidence="3" id="KW-1185">Reference proteome</keyword>
<evidence type="ECO:0000313" key="3">
    <source>
        <dbReference type="Proteomes" id="UP000277580"/>
    </source>
</evidence>
<dbReference type="OrthoDB" id="5347374at2759"/>
<gene>
    <name evidence="2" type="ORF">P167DRAFT_436912</name>
</gene>